<dbReference type="PANTHER" id="PTHR36440">
    <property type="entry name" value="PUTATIVE (AFU_ORTHOLOGUE AFUA_8G07350)-RELATED"/>
    <property type="match status" value="1"/>
</dbReference>
<dbReference type="RefSeq" id="WP_190959149.1">
    <property type="nucleotide sequence ID" value="NZ_JACJTU010000054.1"/>
</dbReference>
<proteinExistence type="predicted"/>
<dbReference type="InterPro" id="IPR053146">
    <property type="entry name" value="QDO-like"/>
</dbReference>
<evidence type="ECO:0000313" key="3">
    <source>
        <dbReference type="Proteomes" id="UP000637383"/>
    </source>
</evidence>
<evidence type="ECO:0000259" key="1">
    <source>
        <dbReference type="Pfam" id="PF07883"/>
    </source>
</evidence>
<sequence length="168" mass="18450">MSTQFNQSKVAIVGQSENLDWFDTMPGEQMAIRVHSKDVDGAFTIIEVNVPPFVGPPLHYHKDREEIFEVLEGRFRFHCAGKEFEAGPGTSVVVPRNTVHGWVNLGPGRARMLGTFVPGGIDEFFPKIGQTPPEGWTELARQHDTWIVGAPLSVQAPSSNAATEPALN</sequence>
<comment type="caution">
    <text evidence="2">The sequence shown here is derived from an EMBL/GenBank/DDBJ whole genome shotgun (WGS) entry which is preliminary data.</text>
</comment>
<gene>
    <name evidence="2" type="ORF">H6H03_32915</name>
</gene>
<dbReference type="Pfam" id="PF07883">
    <property type="entry name" value="Cupin_2"/>
    <property type="match status" value="1"/>
</dbReference>
<dbReference type="InterPro" id="IPR011051">
    <property type="entry name" value="RmlC_Cupin_sf"/>
</dbReference>
<accession>A0ABR8KHT2</accession>
<dbReference type="SUPFAM" id="SSF51182">
    <property type="entry name" value="RmlC-like cupins"/>
    <property type="match status" value="1"/>
</dbReference>
<dbReference type="EMBL" id="JACJTU010000054">
    <property type="protein sequence ID" value="MBD2738625.1"/>
    <property type="molecule type" value="Genomic_DNA"/>
</dbReference>
<dbReference type="PANTHER" id="PTHR36440:SF1">
    <property type="entry name" value="PUTATIVE (AFU_ORTHOLOGUE AFUA_8G07350)-RELATED"/>
    <property type="match status" value="1"/>
</dbReference>
<evidence type="ECO:0000313" key="2">
    <source>
        <dbReference type="EMBL" id="MBD2738625.1"/>
    </source>
</evidence>
<dbReference type="Gene3D" id="2.60.120.10">
    <property type="entry name" value="Jelly Rolls"/>
    <property type="match status" value="1"/>
</dbReference>
<reference evidence="2 3" key="1">
    <citation type="journal article" date="2020" name="ISME J.">
        <title>Comparative genomics reveals insights into cyanobacterial evolution and habitat adaptation.</title>
        <authorList>
            <person name="Chen M.Y."/>
            <person name="Teng W.K."/>
            <person name="Zhao L."/>
            <person name="Hu C.X."/>
            <person name="Zhou Y.K."/>
            <person name="Han B.P."/>
            <person name="Song L.R."/>
            <person name="Shu W.S."/>
        </authorList>
    </citation>
    <scope>NUCLEOTIDE SEQUENCE [LARGE SCALE GENOMIC DNA]</scope>
    <source>
        <strain evidence="2 3">FACHB-159</strain>
    </source>
</reference>
<protein>
    <submittedName>
        <fullName evidence="2">Cupin domain-containing protein</fullName>
    </submittedName>
</protein>
<dbReference type="InterPro" id="IPR013096">
    <property type="entry name" value="Cupin_2"/>
</dbReference>
<dbReference type="InterPro" id="IPR014710">
    <property type="entry name" value="RmlC-like_jellyroll"/>
</dbReference>
<dbReference type="Proteomes" id="UP000637383">
    <property type="component" value="Unassembled WGS sequence"/>
</dbReference>
<name>A0ABR8KHT2_9NOSO</name>
<feature type="domain" description="Cupin type-2" evidence="1">
    <location>
        <begin position="48"/>
        <end position="113"/>
    </location>
</feature>
<keyword evidence="3" id="KW-1185">Reference proteome</keyword>
<organism evidence="2 3">
    <name type="scientific">Nostoc paludosum FACHB-159</name>
    <dbReference type="NCBI Taxonomy" id="2692908"/>
    <lineage>
        <taxon>Bacteria</taxon>
        <taxon>Bacillati</taxon>
        <taxon>Cyanobacteriota</taxon>
        <taxon>Cyanophyceae</taxon>
        <taxon>Nostocales</taxon>
        <taxon>Nostocaceae</taxon>
        <taxon>Nostoc</taxon>
    </lineage>
</organism>